<gene>
    <name evidence="1" type="ORF">PACLA_8A055753</name>
</gene>
<evidence type="ECO:0000313" key="1">
    <source>
        <dbReference type="EMBL" id="CAB4042250.1"/>
    </source>
</evidence>
<protein>
    <submittedName>
        <fullName evidence="1">Uncharacterized protein</fullName>
    </submittedName>
</protein>
<reference evidence="1" key="1">
    <citation type="submission" date="2020-04" db="EMBL/GenBank/DDBJ databases">
        <authorList>
            <person name="Alioto T."/>
            <person name="Alioto T."/>
            <person name="Gomez Garrido J."/>
        </authorList>
    </citation>
    <scope>NUCLEOTIDE SEQUENCE</scope>
    <source>
        <strain evidence="1">A484AB</strain>
    </source>
</reference>
<dbReference type="AlphaFoldDB" id="A0A6S7KJG7"/>
<organism evidence="1 2">
    <name type="scientific">Paramuricea clavata</name>
    <name type="common">Red gorgonian</name>
    <name type="synonym">Violescent sea-whip</name>
    <dbReference type="NCBI Taxonomy" id="317549"/>
    <lineage>
        <taxon>Eukaryota</taxon>
        <taxon>Metazoa</taxon>
        <taxon>Cnidaria</taxon>
        <taxon>Anthozoa</taxon>
        <taxon>Octocorallia</taxon>
        <taxon>Malacalcyonacea</taxon>
        <taxon>Plexauridae</taxon>
        <taxon>Paramuricea</taxon>
    </lineage>
</organism>
<proteinExistence type="predicted"/>
<evidence type="ECO:0000313" key="2">
    <source>
        <dbReference type="Proteomes" id="UP001152795"/>
    </source>
</evidence>
<dbReference type="Proteomes" id="UP001152795">
    <property type="component" value="Unassembled WGS sequence"/>
</dbReference>
<dbReference type="EMBL" id="CACRXK020029766">
    <property type="protein sequence ID" value="CAB4042250.1"/>
    <property type="molecule type" value="Genomic_DNA"/>
</dbReference>
<name>A0A6S7KJG7_PARCT</name>
<keyword evidence="2" id="KW-1185">Reference proteome</keyword>
<accession>A0A6S7KJG7</accession>
<comment type="caution">
    <text evidence="1">The sequence shown here is derived from an EMBL/GenBank/DDBJ whole genome shotgun (WGS) entry which is preliminary data.</text>
</comment>
<sequence length="240" mass="28356">MAALLSCATEIRNGIQTHIKKTENIEKIIERKHGRTEMQETSIPSLKYDLRRSKRKADEMITEVKRMKTEETDRITRLEQHVQQTKEGFKTEMAVMRNQLTDTQNELMEMKTALHTGQTAYNFEKDLATYIYPPGTSITFGRIFSTMMKWLQDNKDTPEGREGNKKWNALKRKFKWSNKHEQVFFKMLKCRRKPAHPKVDYKLPIPDNFSKDEERYVEDIRKMTIRVNELVGLPNPNLNS</sequence>